<dbReference type="STRING" id="317010.RU96_GL002461"/>
<protein>
    <submittedName>
        <fullName evidence="6">Glycolate oxidase, subunit GlcD</fullName>
    </submittedName>
</protein>
<dbReference type="SUPFAM" id="SSF56176">
    <property type="entry name" value="FAD-binding/transporter-associated domain-like"/>
    <property type="match status" value="1"/>
</dbReference>
<evidence type="ECO:0000256" key="4">
    <source>
        <dbReference type="ARBA" id="ARBA00023002"/>
    </source>
</evidence>
<name>A0A1L8R638_9ENTE</name>
<gene>
    <name evidence="6" type="ORF">RU96_GL002461</name>
</gene>
<dbReference type="EMBL" id="JXKG01000009">
    <property type="protein sequence ID" value="OJG15202.1"/>
    <property type="molecule type" value="Genomic_DNA"/>
</dbReference>
<reference evidence="6 7" key="1">
    <citation type="submission" date="2014-12" db="EMBL/GenBank/DDBJ databases">
        <title>Draft genome sequences of 29 type strains of Enterococci.</title>
        <authorList>
            <person name="Zhong Z."/>
            <person name="Sun Z."/>
            <person name="Liu W."/>
            <person name="Zhang W."/>
            <person name="Zhang H."/>
        </authorList>
    </citation>
    <scope>NUCLEOTIDE SEQUENCE [LARGE SCALE GENOMIC DNA]</scope>
    <source>
        <strain evidence="6 7">DSM 21207</strain>
    </source>
</reference>
<keyword evidence="4" id="KW-0560">Oxidoreductase</keyword>
<dbReference type="InterPro" id="IPR006094">
    <property type="entry name" value="Oxid_FAD_bind_N"/>
</dbReference>
<evidence type="ECO:0000256" key="3">
    <source>
        <dbReference type="ARBA" id="ARBA00022827"/>
    </source>
</evidence>
<evidence type="ECO:0000256" key="2">
    <source>
        <dbReference type="ARBA" id="ARBA00022630"/>
    </source>
</evidence>
<comment type="caution">
    <text evidence="6">The sequence shown here is derived from an EMBL/GenBank/DDBJ whole genome shotgun (WGS) entry which is preliminary data.</text>
</comment>
<evidence type="ECO:0000259" key="5">
    <source>
        <dbReference type="PROSITE" id="PS51387"/>
    </source>
</evidence>
<dbReference type="GO" id="GO:0016491">
    <property type="term" value="F:oxidoreductase activity"/>
    <property type="evidence" value="ECO:0007669"/>
    <property type="project" value="UniProtKB-KW"/>
</dbReference>
<dbReference type="InterPro" id="IPR016171">
    <property type="entry name" value="Vanillyl_alc_oxidase_C-sub2"/>
</dbReference>
<organism evidence="6 7">
    <name type="scientific">Enterococcus canintestini</name>
    <dbReference type="NCBI Taxonomy" id="317010"/>
    <lineage>
        <taxon>Bacteria</taxon>
        <taxon>Bacillati</taxon>
        <taxon>Bacillota</taxon>
        <taxon>Bacilli</taxon>
        <taxon>Lactobacillales</taxon>
        <taxon>Enterococcaceae</taxon>
        <taxon>Enterococcus</taxon>
    </lineage>
</organism>
<evidence type="ECO:0000313" key="7">
    <source>
        <dbReference type="Proteomes" id="UP000182835"/>
    </source>
</evidence>
<dbReference type="SUPFAM" id="SSF55103">
    <property type="entry name" value="FAD-linked oxidases, C-terminal domain"/>
    <property type="match status" value="1"/>
</dbReference>
<dbReference type="PROSITE" id="PS51387">
    <property type="entry name" value="FAD_PCMH"/>
    <property type="match status" value="1"/>
</dbReference>
<dbReference type="InterPro" id="IPR051914">
    <property type="entry name" value="FAD-linked_OxidoTrans_Type4"/>
</dbReference>
<evidence type="ECO:0000313" key="6">
    <source>
        <dbReference type="EMBL" id="OJG15202.1"/>
    </source>
</evidence>
<dbReference type="InterPro" id="IPR036318">
    <property type="entry name" value="FAD-bd_PCMH-like_sf"/>
</dbReference>
<dbReference type="InterPro" id="IPR016166">
    <property type="entry name" value="FAD-bd_PCMH"/>
</dbReference>
<dbReference type="PANTHER" id="PTHR42934:SF2">
    <property type="entry name" value="GLYCOLATE OXIDASE SUBUNIT GLCD"/>
    <property type="match status" value="1"/>
</dbReference>
<dbReference type="PANTHER" id="PTHR42934">
    <property type="entry name" value="GLYCOLATE OXIDASE SUBUNIT GLCD"/>
    <property type="match status" value="1"/>
</dbReference>
<keyword evidence="3" id="KW-0274">FAD</keyword>
<dbReference type="Gene3D" id="3.30.465.10">
    <property type="match status" value="1"/>
</dbReference>
<comment type="cofactor">
    <cofactor evidence="1">
        <name>FAD</name>
        <dbReference type="ChEBI" id="CHEBI:57692"/>
    </cofactor>
</comment>
<dbReference type="InterPro" id="IPR016164">
    <property type="entry name" value="FAD-linked_Oxase-like_C"/>
</dbReference>
<dbReference type="Proteomes" id="UP000182835">
    <property type="component" value="Unassembled WGS sequence"/>
</dbReference>
<dbReference type="AlphaFoldDB" id="A0A1L8R638"/>
<dbReference type="InterPro" id="IPR004113">
    <property type="entry name" value="FAD-bd_oxidored_4_C"/>
</dbReference>
<dbReference type="Gene3D" id="3.30.70.2740">
    <property type="match status" value="1"/>
</dbReference>
<dbReference type="FunFam" id="1.10.45.10:FF:000001">
    <property type="entry name" value="D-lactate dehydrogenase mitochondrial"/>
    <property type="match status" value="1"/>
</dbReference>
<accession>A0A1L8R638</accession>
<keyword evidence="2" id="KW-0285">Flavoprotein</keyword>
<proteinExistence type="predicted"/>
<dbReference type="GO" id="GO:0071949">
    <property type="term" value="F:FAD binding"/>
    <property type="evidence" value="ECO:0007669"/>
    <property type="project" value="InterPro"/>
</dbReference>
<dbReference type="Gene3D" id="1.10.45.10">
    <property type="entry name" value="Vanillyl-alcohol Oxidase, Chain A, domain 4"/>
    <property type="match status" value="1"/>
</dbReference>
<feature type="domain" description="FAD-binding PCMH-type" evidence="5">
    <location>
        <begin position="20"/>
        <end position="198"/>
    </location>
</feature>
<dbReference type="InterPro" id="IPR016169">
    <property type="entry name" value="FAD-bd_PCMH_sub2"/>
</dbReference>
<dbReference type="Pfam" id="PF01565">
    <property type="entry name" value="FAD_binding_4"/>
    <property type="match status" value="1"/>
</dbReference>
<evidence type="ECO:0000256" key="1">
    <source>
        <dbReference type="ARBA" id="ARBA00001974"/>
    </source>
</evidence>
<sequence>MKEVDKNVPAVYLQNKITGEIGNAAGIFYPTNTAEVVECVKTVNEKKQKLITIGGFTGLTGATFASQGEVLVCLKQMRQIIELDQKTLTLTVQAGVTLAEIQTYLEQTPYFYAPDPGSKEATIGGTAATNAGGMRAIKYGVTRDNIRGMEVVLADGTLILVGGLNNKASSGYDLKDLFIGSEGTLGIITKLQLKLRPRPVTTQSVLIGFNDLNELAPAVYQILASSVTPTALEFFEKSGLAFASNLLEIPLPNVAGDAFLLLTVDGSAKECQEQIENLKKILKDATIRAFNVLNEKEAKEIWQLRGAIVSGVEAISIQEPLDIVVPINQITTTILYMKKLAQQLELAGVFFGHAGDGNIHACIMRQNLSDSLWQKRLESFLNQLYREIAARGGLPSAEHGIGLLKKKYFMENLSPAKLKLMQQIKATFDPLGVLNPGKIFD</sequence>
<dbReference type="Pfam" id="PF02913">
    <property type="entry name" value="FAD-oxidase_C"/>
    <property type="match status" value="1"/>
</dbReference>